<reference evidence="1" key="1">
    <citation type="submission" date="2022-10" db="EMBL/GenBank/DDBJ databases">
        <title>Culturing micro-colonial fungi from biological soil crusts in the Mojave desert and describing Neophaeococcomyces mojavensis, and introducing the new genera and species Taxawa tesnikishii.</title>
        <authorList>
            <person name="Kurbessoian T."/>
            <person name="Stajich J.E."/>
        </authorList>
    </citation>
    <scope>NUCLEOTIDE SEQUENCE</scope>
    <source>
        <strain evidence="1">JES_112</strain>
    </source>
</reference>
<organism evidence="1 2">
    <name type="scientific">Neophaeococcomyces mojaviensis</name>
    <dbReference type="NCBI Taxonomy" id="3383035"/>
    <lineage>
        <taxon>Eukaryota</taxon>
        <taxon>Fungi</taxon>
        <taxon>Dikarya</taxon>
        <taxon>Ascomycota</taxon>
        <taxon>Pezizomycotina</taxon>
        <taxon>Eurotiomycetes</taxon>
        <taxon>Chaetothyriomycetidae</taxon>
        <taxon>Chaetothyriales</taxon>
        <taxon>Chaetothyriales incertae sedis</taxon>
        <taxon>Neophaeococcomyces</taxon>
    </lineage>
</organism>
<sequence length="576" mass="64327">MSAKTQQISFHFVTGNPQNESERRNVRTIVRSNASHRRWRLVRETAAKSKAQPQPDGSSENENVNDGSVSPSLRTDSTLRNRNAKSANKQRQIKRQWQASEVCRRQSDASTHSSMSGTLDGAALPTPSPQKVTNLSQNYFGIMPSSEVSRESIGRMLHGTAISYSNLFPAGKNAKFGQMAKDWFQQCLKTRGILHTALYCQAKRAQAIRPGMTVLPTNELVLCQTEALHAINDKLTQSATACDDESLRIVFSLTWHGAIKQNMPQFVPRQAPMGNLQSLRLFMGVISCDPVHAQGLDNMIALRGGLDNLEMPGLAFLISYGDVLLASLNLSRPKWSYGSYAQHNPDARAVDWIERTTRLDHPLMSLGTGFCAIRSWLPTDQAITLEQVFLDLAKYTRASDDFLSNHEQAYGPAVMADQRNAVQHALMSLALSNEACFNQRDLYELSWLAGVAYSLIATFPLAPNAAPFSRIAQLIRLKMSSSTLLSSWSEAPHLMLWITVLGAICAIGSPDRATYVEVLKQETWRLDVHSWKDLRAQLMNFLWFPIASDTDGIKLWKDIETSGRISIWKEYNGIQR</sequence>
<name>A0ACC3AJ92_9EURO</name>
<comment type="caution">
    <text evidence="1">The sequence shown here is derived from an EMBL/GenBank/DDBJ whole genome shotgun (WGS) entry which is preliminary data.</text>
</comment>
<gene>
    <name evidence="1" type="ORF">H2198_000567</name>
</gene>
<protein>
    <submittedName>
        <fullName evidence="1">Uncharacterized protein</fullName>
    </submittedName>
</protein>
<keyword evidence="2" id="KW-1185">Reference proteome</keyword>
<dbReference type="EMBL" id="JAPDRQ010000006">
    <property type="protein sequence ID" value="KAJ9663807.1"/>
    <property type="molecule type" value="Genomic_DNA"/>
</dbReference>
<dbReference type="Proteomes" id="UP001172386">
    <property type="component" value="Unassembled WGS sequence"/>
</dbReference>
<evidence type="ECO:0000313" key="1">
    <source>
        <dbReference type="EMBL" id="KAJ9663807.1"/>
    </source>
</evidence>
<proteinExistence type="predicted"/>
<accession>A0ACC3AJ92</accession>
<evidence type="ECO:0000313" key="2">
    <source>
        <dbReference type="Proteomes" id="UP001172386"/>
    </source>
</evidence>